<dbReference type="EMBL" id="BDQM01000007">
    <property type="protein sequence ID" value="GAW95685.1"/>
    <property type="molecule type" value="Genomic_DNA"/>
</dbReference>
<evidence type="ECO:0000256" key="6">
    <source>
        <dbReference type="ARBA" id="ARBA00023136"/>
    </source>
</evidence>
<dbReference type="PANTHER" id="PTHR23517:SF2">
    <property type="entry name" value="MULTIDRUG RESISTANCE PROTEIN MDTH"/>
    <property type="match status" value="1"/>
</dbReference>
<feature type="transmembrane region" description="Helical" evidence="7">
    <location>
        <begin position="284"/>
        <end position="304"/>
    </location>
</feature>
<reference evidence="9 10" key="1">
    <citation type="submission" date="2017-06" db="EMBL/GenBank/DDBJ databases">
        <title>Whole Genome Sequences of Colwellia marinimaniae MTCD1.</title>
        <authorList>
            <person name="Kusumoto H."/>
            <person name="Inoue M."/>
            <person name="Tanikawa K."/>
            <person name="Maeji H."/>
            <person name="Cameron J.H."/>
            <person name="Bartlett D.H."/>
        </authorList>
    </citation>
    <scope>NUCLEOTIDE SEQUENCE [LARGE SCALE GENOMIC DNA]</scope>
    <source>
        <strain evidence="9 10">MTCD1</strain>
    </source>
</reference>
<dbReference type="InterPro" id="IPR050171">
    <property type="entry name" value="MFS_Transporters"/>
</dbReference>
<keyword evidence="3" id="KW-1003">Cell membrane</keyword>
<dbReference type="PANTHER" id="PTHR23517">
    <property type="entry name" value="RESISTANCE PROTEIN MDTM, PUTATIVE-RELATED-RELATED"/>
    <property type="match status" value="1"/>
</dbReference>
<dbReference type="Gene3D" id="3.30.70.100">
    <property type="match status" value="1"/>
</dbReference>
<feature type="transmembrane region" description="Helical" evidence="7">
    <location>
        <begin position="12"/>
        <end position="32"/>
    </location>
</feature>
<dbReference type="Proteomes" id="UP000197068">
    <property type="component" value="Unassembled WGS sequence"/>
</dbReference>
<sequence>MFSLLGLCCASLHGKLMAIFPTSLFILGFSNVMSVSGLNRIEKIAAITLASVFGVRMLGLFMILPVFAIYGEQLTGYSPMWLGLAIGAYGLTQALLQIPMGILSDKFGRKPVILAGLVVFLIGSIVAAMSETIYGVVLGRAIQGMGAIASAVLALAADLSREEQRPKVMATIGMFIGLSFTLAMILGPIVADVVGLSGLFWFTGLLTILAMAMIQFMVPNSVNKAPRGDHVALPAQISRLIRHPQLSRLNWGVFILHMALTACFVTLPKQFVASGLALENHWQIYLPALLGSFFLMVPFMIFAIKKQKEKPMFSAAIALLAFALFLLWLLPSGFWSLILSVVLFFTAFNYLEATMPSILSRIAPAGVKGSVMGVYSSSQFLGAFVGGIVGGFIASQYGEQTIFLVMAVVTVIWLLLSFGMQPLKKSKSFSFATNITGEEEAKKMAELLINMPGVIEATLVHTEAVAYLKVDDKKVDLIAIKALLQS</sequence>
<organism evidence="9 10">
    <name type="scientific">Colwellia marinimaniae</name>
    <dbReference type="NCBI Taxonomy" id="1513592"/>
    <lineage>
        <taxon>Bacteria</taxon>
        <taxon>Pseudomonadati</taxon>
        <taxon>Pseudomonadota</taxon>
        <taxon>Gammaproteobacteria</taxon>
        <taxon>Alteromonadales</taxon>
        <taxon>Colwelliaceae</taxon>
        <taxon>Colwellia</taxon>
    </lineage>
</organism>
<comment type="subcellular location">
    <subcellularLocation>
        <location evidence="1">Cell membrane</location>
        <topology evidence="1">Multi-pass membrane protein</topology>
    </subcellularLocation>
</comment>
<evidence type="ECO:0000313" key="10">
    <source>
        <dbReference type="Proteomes" id="UP000197068"/>
    </source>
</evidence>
<keyword evidence="2" id="KW-0813">Transport</keyword>
<feature type="transmembrane region" description="Helical" evidence="7">
    <location>
        <begin position="311"/>
        <end position="328"/>
    </location>
</feature>
<dbReference type="PROSITE" id="PS50850">
    <property type="entry name" value="MFS"/>
    <property type="match status" value="1"/>
</dbReference>
<feature type="transmembrane region" description="Helical" evidence="7">
    <location>
        <begin position="372"/>
        <end position="395"/>
    </location>
</feature>
<evidence type="ECO:0000256" key="2">
    <source>
        <dbReference type="ARBA" id="ARBA00022448"/>
    </source>
</evidence>
<evidence type="ECO:0000256" key="3">
    <source>
        <dbReference type="ARBA" id="ARBA00022475"/>
    </source>
</evidence>
<dbReference type="SUPFAM" id="SSF103473">
    <property type="entry name" value="MFS general substrate transporter"/>
    <property type="match status" value="1"/>
</dbReference>
<keyword evidence="5 7" id="KW-1133">Transmembrane helix</keyword>
<feature type="transmembrane region" description="Helical" evidence="7">
    <location>
        <begin position="199"/>
        <end position="218"/>
    </location>
</feature>
<dbReference type="InterPro" id="IPR020846">
    <property type="entry name" value="MFS_dom"/>
</dbReference>
<dbReference type="Pfam" id="PF07690">
    <property type="entry name" value="MFS_1"/>
    <property type="match status" value="1"/>
</dbReference>
<dbReference type="InterPro" id="IPR005829">
    <property type="entry name" value="Sugar_transporter_CS"/>
</dbReference>
<feature type="transmembrane region" description="Helical" evidence="7">
    <location>
        <begin position="80"/>
        <end position="100"/>
    </location>
</feature>
<feature type="transmembrane region" description="Helical" evidence="7">
    <location>
        <begin position="401"/>
        <end position="420"/>
    </location>
</feature>
<dbReference type="Gene3D" id="1.20.1250.20">
    <property type="entry name" value="MFS general substrate transporter like domains"/>
    <property type="match status" value="1"/>
</dbReference>
<evidence type="ECO:0000256" key="4">
    <source>
        <dbReference type="ARBA" id="ARBA00022692"/>
    </source>
</evidence>
<accession>A0ABQ0MTK9</accession>
<name>A0ABQ0MTK9_9GAMM</name>
<keyword evidence="4 7" id="KW-0812">Transmembrane</keyword>
<feature type="transmembrane region" description="Helical" evidence="7">
    <location>
        <begin position="249"/>
        <end position="272"/>
    </location>
</feature>
<feature type="transmembrane region" description="Helical" evidence="7">
    <location>
        <begin position="136"/>
        <end position="156"/>
    </location>
</feature>
<evidence type="ECO:0000259" key="8">
    <source>
        <dbReference type="PROSITE" id="PS50850"/>
    </source>
</evidence>
<evidence type="ECO:0000256" key="7">
    <source>
        <dbReference type="SAM" id="Phobius"/>
    </source>
</evidence>
<dbReference type="InterPro" id="IPR036259">
    <property type="entry name" value="MFS_trans_sf"/>
</dbReference>
<dbReference type="PROSITE" id="PS00216">
    <property type="entry name" value="SUGAR_TRANSPORT_1"/>
    <property type="match status" value="1"/>
</dbReference>
<feature type="transmembrane region" description="Helical" evidence="7">
    <location>
        <begin position="334"/>
        <end position="351"/>
    </location>
</feature>
<keyword evidence="6 7" id="KW-0472">Membrane</keyword>
<keyword evidence="10" id="KW-1185">Reference proteome</keyword>
<evidence type="ECO:0000256" key="1">
    <source>
        <dbReference type="ARBA" id="ARBA00004651"/>
    </source>
</evidence>
<feature type="transmembrane region" description="Helical" evidence="7">
    <location>
        <begin position="112"/>
        <end position="130"/>
    </location>
</feature>
<dbReference type="InterPro" id="IPR011701">
    <property type="entry name" value="MFS"/>
</dbReference>
<feature type="transmembrane region" description="Helical" evidence="7">
    <location>
        <begin position="44"/>
        <end position="68"/>
    </location>
</feature>
<feature type="transmembrane region" description="Helical" evidence="7">
    <location>
        <begin position="168"/>
        <end position="187"/>
    </location>
</feature>
<proteinExistence type="predicted"/>
<gene>
    <name evidence="9" type="ORF">MTCD1_01288</name>
</gene>
<protein>
    <submittedName>
        <fullName evidence="9">MFS transporter</fullName>
    </submittedName>
</protein>
<evidence type="ECO:0000313" key="9">
    <source>
        <dbReference type="EMBL" id="GAW95685.1"/>
    </source>
</evidence>
<dbReference type="CDD" id="cd17472">
    <property type="entry name" value="MFS_YajR_like"/>
    <property type="match status" value="1"/>
</dbReference>
<comment type="caution">
    <text evidence="9">The sequence shown here is derived from an EMBL/GenBank/DDBJ whole genome shotgun (WGS) entry which is preliminary data.</text>
</comment>
<evidence type="ECO:0000256" key="5">
    <source>
        <dbReference type="ARBA" id="ARBA00022989"/>
    </source>
</evidence>
<feature type="domain" description="Major facilitator superfamily (MFS) profile" evidence="8">
    <location>
        <begin position="16"/>
        <end position="425"/>
    </location>
</feature>